<sequence>MTIDRLLMVIFLLIAAANISDVVADYHMNVPLWHLIVEATTVVIAIAAFTVLWRRISRRNAELSTLKEALQRHQQQAVQREQEAAQAQAALQDEPNSYLAIQERFKQWRLSPSEQEVAVLLIKGLTLNEIAEVRNTKEKTVRQQASSVYSKSGLSGRNNLSAWLIDALLD</sequence>
<evidence type="ECO:0000256" key="1">
    <source>
        <dbReference type="SAM" id="Coils"/>
    </source>
</evidence>
<dbReference type="SMART" id="SM00421">
    <property type="entry name" value="HTH_LUXR"/>
    <property type="match status" value="1"/>
</dbReference>
<evidence type="ECO:0000313" key="5">
    <source>
        <dbReference type="Proteomes" id="UP000287022"/>
    </source>
</evidence>
<proteinExistence type="predicted"/>
<dbReference type="AlphaFoldDB" id="A0A432Z3S7"/>
<gene>
    <name evidence="4" type="ORF">CWI80_08270</name>
</gene>
<dbReference type="InterPro" id="IPR016032">
    <property type="entry name" value="Sig_transdc_resp-reg_C-effctor"/>
</dbReference>
<keyword evidence="5" id="KW-1185">Reference proteome</keyword>
<keyword evidence="2" id="KW-0812">Transmembrane</keyword>
<dbReference type="GO" id="GO:0006355">
    <property type="term" value="P:regulation of DNA-templated transcription"/>
    <property type="evidence" value="ECO:0007669"/>
    <property type="project" value="InterPro"/>
</dbReference>
<reference evidence="5" key="1">
    <citation type="journal article" date="2018" name="Front. Microbiol.">
        <title>Genome-Based Analysis Reveals the Taxonomy and Diversity of the Family Idiomarinaceae.</title>
        <authorList>
            <person name="Liu Y."/>
            <person name="Lai Q."/>
            <person name="Shao Z."/>
        </authorList>
    </citation>
    <scope>NUCLEOTIDE SEQUENCE [LARGE SCALE GENOMIC DNA]</scope>
    <source>
        <strain evidence="5">c121</strain>
    </source>
</reference>
<feature type="transmembrane region" description="Helical" evidence="2">
    <location>
        <begin position="34"/>
        <end position="53"/>
    </location>
</feature>
<keyword evidence="1" id="KW-0175">Coiled coil</keyword>
<dbReference type="GO" id="GO:0003677">
    <property type="term" value="F:DNA binding"/>
    <property type="evidence" value="ECO:0007669"/>
    <property type="project" value="InterPro"/>
</dbReference>
<dbReference type="Gene3D" id="1.10.10.10">
    <property type="entry name" value="Winged helix-like DNA-binding domain superfamily/Winged helix DNA-binding domain"/>
    <property type="match status" value="1"/>
</dbReference>
<evidence type="ECO:0000313" key="4">
    <source>
        <dbReference type="EMBL" id="RUO72536.1"/>
    </source>
</evidence>
<comment type="caution">
    <text evidence="4">The sequence shown here is derived from an EMBL/GenBank/DDBJ whole genome shotgun (WGS) entry which is preliminary data.</text>
</comment>
<dbReference type="InterPro" id="IPR000792">
    <property type="entry name" value="Tscrpt_reg_LuxR_C"/>
</dbReference>
<feature type="domain" description="HTH luxR-type" evidence="3">
    <location>
        <begin position="107"/>
        <end position="164"/>
    </location>
</feature>
<dbReference type="RefSeq" id="WP_026860281.1">
    <property type="nucleotide sequence ID" value="NZ_PIQE01000002.1"/>
</dbReference>
<dbReference type="STRING" id="1122124.GCA_000423165_01494"/>
<accession>A0A432Z3S7</accession>
<keyword evidence="2" id="KW-0472">Membrane</keyword>
<dbReference type="EMBL" id="PIQE01000002">
    <property type="protein sequence ID" value="RUO72536.1"/>
    <property type="molecule type" value="Genomic_DNA"/>
</dbReference>
<dbReference type="Proteomes" id="UP000287022">
    <property type="component" value="Unassembled WGS sequence"/>
</dbReference>
<name>A0A432Z3S7_9GAMM</name>
<dbReference type="PRINTS" id="PR00038">
    <property type="entry name" value="HTHLUXR"/>
</dbReference>
<dbReference type="InterPro" id="IPR036388">
    <property type="entry name" value="WH-like_DNA-bd_sf"/>
</dbReference>
<organism evidence="4 5">
    <name type="scientific">Pseudidiomarina sediminum</name>
    <dbReference type="NCBI Taxonomy" id="431675"/>
    <lineage>
        <taxon>Bacteria</taxon>
        <taxon>Pseudomonadati</taxon>
        <taxon>Pseudomonadota</taxon>
        <taxon>Gammaproteobacteria</taxon>
        <taxon>Alteromonadales</taxon>
        <taxon>Idiomarinaceae</taxon>
        <taxon>Pseudidiomarina</taxon>
    </lineage>
</organism>
<dbReference type="SUPFAM" id="SSF46894">
    <property type="entry name" value="C-terminal effector domain of the bipartite response regulators"/>
    <property type="match status" value="1"/>
</dbReference>
<protein>
    <submittedName>
        <fullName evidence="4">LuxR family transcriptional regulator</fullName>
    </submittedName>
</protein>
<feature type="coiled-coil region" evidence="1">
    <location>
        <begin position="56"/>
        <end position="90"/>
    </location>
</feature>
<keyword evidence="2" id="KW-1133">Transmembrane helix</keyword>
<evidence type="ECO:0000259" key="3">
    <source>
        <dbReference type="SMART" id="SM00421"/>
    </source>
</evidence>
<evidence type="ECO:0000256" key="2">
    <source>
        <dbReference type="SAM" id="Phobius"/>
    </source>
</evidence>